<evidence type="ECO:0000313" key="13">
    <source>
        <dbReference type="Proteomes" id="UP000682877"/>
    </source>
</evidence>
<evidence type="ECO:0000256" key="10">
    <source>
        <dbReference type="SAM" id="SignalP"/>
    </source>
</evidence>
<evidence type="ECO:0000256" key="4">
    <source>
        <dbReference type="ARBA" id="ARBA00022729"/>
    </source>
</evidence>
<keyword evidence="13" id="KW-1185">Reference proteome</keyword>
<name>A0A8S1ZUC6_ARAAE</name>
<dbReference type="AlphaFoldDB" id="A0A8S1ZUC6"/>
<comment type="similarity">
    <text evidence="2 8">Belongs to the EMP24/GP25L family.</text>
</comment>
<gene>
    <name evidence="12" type="ORF">AARE701A_LOCUS6845</name>
</gene>
<accession>A0A8S1ZUC6</accession>
<keyword evidence="6" id="KW-0175">Coiled coil</keyword>
<evidence type="ECO:0000256" key="9">
    <source>
        <dbReference type="SAM" id="Phobius"/>
    </source>
</evidence>
<evidence type="ECO:0000256" key="7">
    <source>
        <dbReference type="ARBA" id="ARBA00023136"/>
    </source>
</evidence>
<reference evidence="12" key="1">
    <citation type="submission" date="2021-01" db="EMBL/GenBank/DDBJ databases">
        <authorList>
            <person name="Bezrukov I."/>
        </authorList>
    </citation>
    <scope>NUCLEOTIDE SEQUENCE</scope>
</reference>
<feature type="signal peptide" evidence="10">
    <location>
        <begin position="1"/>
        <end position="26"/>
    </location>
</feature>
<keyword evidence="5 9" id="KW-1133">Transmembrane helix</keyword>
<evidence type="ECO:0000256" key="2">
    <source>
        <dbReference type="ARBA" id="ARBA00007104"/>
    </source>
</evidence>
<dbReference type="InterPro" id="IPR015720">
    <property type="entry name" value="Emp24-like"/>
</dbReference>
<organism evidence="12 13">
    <name type="scientific">Arabidopsis arenosa</name>
    <name type="common">Sand rock-cress</name>
    <name type="synonym">Cardaminopsis arenosa</name>
    <dbReference type="NCBI Taxonomy" id="38785"/>
    <lineage>
        <taxon>Eukaryota</taxon>
        <taxon>Viridiplantae</taxon>
        <taxon>Streptophyta</taxon>
        <taxon>Embryophyta</taxon>
        <taxon>Tracheophyta</taxon>
        <taxon>Spermatophyta</taxon>
        <taxon>Magnoliopsida</taxon>
        <taxon>eudicotyledons</taxon>
        <taxon>Gunneridae</taxon>
        <taxon>Pentapetalae</taxon>
        <taxon>rosids</taxon>
        <taxon>malvids</taxon>
        <taxon>Brassicales</taxon>
        <taxon>Brassicaceae</taxon>
        <taxon>Camelineae</taxon>
        <taxon>Arabidopsis</taxon>
    </lineage>
</organism>
<feature type="chain" id="PRO_5035875236" description="GOLD domain-containing protein" evidence="10">
    <location>
        <begin position="27"/>
        <end position="227"/>
    </location>
</feature>
<evidence type="ECO:0000256" key="6">
    <source>
        <dbReference type="ARBA" id="ARBA00023054"/>
    </source>
</evidence>
<evidence type="ECO:0000256" key="1">
    <source>
        <dbReference type="ARBA" id="ARBA00004479"/>
    </source>
</evidence>
<dbReference type="GO" id="GO:0016020">
    <property type="term" value="C:membrane"/>
    <property type="evidence" value="ECO:0007669"/>
    <property type="project" value="UniProtKB-SubCell"/>
</dbReference>
<keyword evidence="7 9" id="KW-0472">Membrane</keyword>
<evidence type="ECO:0000313" key="12">
    <source>
        <dbReference type="EMBL" id="CAE5966802.1"/>
    </source>
</evidence>
<evidence type="ECO:0000256" key="5">
    <source>
        <dbReference type="ARBA" id="ARBA00022989"/>
    </source>
</evidence>
<dbReference type="Proteomes" id="UP000682877">
    <property type="component" value="Chromosome 3"/>
</dbReference>
<dbReference type="PANTHER" id="PTHR22811">
    <property type="entry name" value="TRANSMEMBRANE EMP24 DOMAIN-CONTAINING PROTEIN"/>
    <property type="match status" value="1"/>
</dbReference>
<keyword evidence="3 8" id="KW-0812">Transmembrane</keyword>
<evidence type="ECO:0000259" key="11">
    <source>
        <dbReference type="PROSITE" id="PS50866"/>
    </source>
</evidence>
<dbReference type="SMART" id="SM01190">
    <property type="entry name" value="EMP24_GP25L"/>
    <property type="match status" value="1"/>
</dbReference>
<proteinExistence type="inferred from homology"/>
<protein>
    <recommendedName>
        <fullName evidence="11">GOLD domain-containing protein</fullName>
    </recommendedName>
</protein>
<evidence type="ECO:0000256" key="3">
    <source>
        <dbReference type="ARBA" id="ARBA00022692"/>
    </source>
</evidence>
<dbReference type="PROSITE" id="PS50866">
    <property type="entry name" value="GOLD"/>
    <property type="match status" value="1"/>
</dbReference>
<dbReference type="Pfam" id="PF01105">
    <property type="entry name" value="EMP24_GP25L"/>
    <property type="match status" value="1"/>
</dbReference>
<feature type="domain" description="GOLD" evidence="11">
    <location>
        <begin position="36"/>
        <end position="127"/>
    </location>
</feature>
<dbReference type="EMBL" id="LR999453">
    <property type="protein sequence ID" value="CAE5966802.1"/>
    <property type="molecule type" value="Genomic_DNA"/>
</dbReference>
<feature type="transmembrane region" description="Helical" evidence="9">
    <location>
        <begin position="195"/>
        <end position="217"/>
    </location>
</feature>
<keyword evidence="4 10" id="KW-0732">Signal</keyword>
<evidence type="ECO:0000256" key="8">
    <source>
        <dbReference type="RuleBase" id="RU003827"/>
    </source>
</evidence>
<dbReference type="InterPro" id="IPR009038">
    <property type="entry name" value="GOLD_dom"/>
</dbReference>
<sequence length="227" mass="25349">MAISPVLFIGLICLAGGGSLFPAVEAIWLTVPTSGERCVYEDIQANVVVVLDYICIDEAFTQLGPTLDVRVTSPYGKELYKIANVTHGQAAFTTSESGTFLACLAMHHDQSHHSVNNSVIVSLDWKMGIRAKDWDSVAKKEKIEASPSFPIHIYGVELEIRKSTEYASAIRANILYLRIREAYMREINEKTNQRVAQLALMSFGVAFGVSIIQVWHLKRFFLKKKLL</sequence>
<comment type="subcellular location">
    <subcellularLocation>
        <location evidence="1 8">Membrane</location>
        <topology evidence="1 8">Single-pass type I membrane protein</topology>
    </subcellularLocation>
</comment>